<dbReference type="Proteomes" id="UP000031056">
    <property type="component" value="Unassembled WGS sequence"/>
</dbReference>
<dbReference type="OrthoDB" id="2190306at2759"/>
<proteinExistence type="predicted"/>
<dbReference type="GeneID" id="26261393"/>
<dbReference type="VEuPathDB" id="MicrosporidiaDB:M896_031090"/>
<gene>
    <name evidence="1" type="ORF">M896_031090</name>
</gene>
<protein>
    <submittedName>
        <fullName evidence="1">Uncharacterized protein</fullName>
    </submittedName>
</protein>
<accession>A0A0B2UM31</accession>
<dbReference type="RefSeq" id="XP_014564164.1">
    <property type="nucleotide sequence ID" value="XM_014708678.1"/>
</dbReference>
<dbReference type="EMBL" id="JOKQ01000003">
    <property type="protein sequence ID" value="KHN70122.1"/>
    <property type="molecule type" value="Genomic_DNA"/>
</dbReference>
<name>A0A0B2UM31_9MICR</name>
<keyword evidence="2" id="KW-1185">Reference proteome</keyword>
<evidence type="ECO:0000313" key="1">
    <source>
        <dbReference type="EMBL" id="KHN70122.1"/>
    </source>
</evidence>
<dbReference type="HOGENOM" id="CLU_169142_0_0_1"/>
<reference evidence="1 2" key="1">
    <citation type="journal article" date="2014" name="MBio">
        <title>The Ordospora colligata genome; evolution of extreme reduction in microsporidia and host-to-parasite horizontal gene transfer.</title>
        <authorList>
            <person name="Pombert J.-F."/>
            <person name="Haag K.L."/>
            <person name="Beidas S."/>
            <person name="Ebert D."/>
            <person name="Keeling P.J."/>
        </authorList>
    </citation>
    <scope>NUCLEOTIDE SEQUENCE [LARGE SCALE GENOMIC DNA]</scope>
    <source>
        <strain evidence="1 2">OC4</strain>
    </source>
</reference>
<dbReference type="AlphaFoldDB" id="A0A0B2UM31"/>
<dbReference type="InParanoid" id="A0A0B2UM31"/>
<organism evidence="1 2">
    <name type="scientific">Ordospora colligata OC4</name>
    <dbReference type="NCBI Taxonomy" id="1354746"/>
    <lineage>
        <taxon>Eukaryota</taxon>
        <taxon>Fungi</taxon>
        <taxon>Fungi incertae sedis</taxon>
        <taxon>Microsporidia</taxon>
        <taxon>Ordosporidae</taxon>
        <taxon>Ordospora</taxon>
    </lineage>
</organism>
<evidence type="ECO:0000313" key="2">
    <source>
        <dbReference type="Proteomes" id="UP000031056"/>
    </source>
</evidence>
<sequence>MMICGSLASISEDLKYLMCILPVYMNIGGEKYVLSKIRYRMHCEADGLLKMVFCDECLHVYVPVVNSKVWSEEDKLFVECNRCNTKTECKIGQDAYVNKTCANDYSETETFDVFFV</sequence>
<comment type="caution">
    <text evidence="1">The sequence shown here is derived from an EMBL/GenBank/DDBJ whole genome shotgun (WGS) entry which is preliminary data.</text>
</comment>